<sequence>MSSEDPAYPLRLLTILTFIPAFPLLLAHGIVSGEVVPAAGIAPLTGSAALSAFLFYRERQRGSSDDTPVLRSGIILAVDAVLAACIITVLIFTWLIVPGEWGRGNWVMLATYGTVPLLANLSIHTFEVLRAIAVALYRPTLDVCPNCNHRLRNPPKWTRRHGNSEANHSLLTAEGEYHDDEDEAEASSTARNKAATGGSIA</sequence>
<keyword evidence="4" id="KW-1185">Reference proteome</keyword>
<organism evidence="3 4">
    <name type="scientific">Glonium stellatum</name>
    <dbReference type="NCBI Taxonomy" id="574774"/>
    <lineage>
        <taxon>Eukaryota</taxon>
        <taxon>Fungi</taxon>
        <taxon>Dikarya</taxon>
        <taxon>Ascomycota</taxon>
        <taxon>Pezizomycotina</taxon>
        <taxon>Dothideomycetes</taxon>
        <taxon>Pleosporomycetidae</taxon>
        <taxon>Gloniales</taxon>
        <taxon>Gloniaceae</taxon>
        <taxon>Glonium</taxon>
    </lineage>
</organism>
<protein>
    <submittedName>
        <fullName evidence="3">Uncharacterized protein</fullName>
    </submittedName>
</protein>
<feature type="transmembrane region" description="Helical" evidence="2">
    <location>
        <begin position="37"/>
        <end position="56"/>
    </location>
</feature>
<feature type="transmembrane region" description="Helical" evidence="2">
    <location>
        <begin position="76"/>
        <end position="97"/>
    </location>
</feature>
<dbReference type="AlphaFoldDB" id="A0A8E2F8D7"/>
<evidence type="ECO:0000256" key="2">
    <source>
        <dbReference type="SAM" id="Phobius"/>
    </source>
</evidence>
<accession>A0A8E2F8D7</accession>
<dbReference type="OrthoDB" id="5241710at2759"/>
<reference evidence="3 4" key="1">
    <citation type="journal article" date="2016" name="Nat. Commun.">
        <title>Ectomycorrhizal ecology is imprinted in the genome of the dominant symbiotic fungus Cenococcum geophilum.</title>
        <authorList>
            <consortium name="DOE Joint Genome Institute"/>
            <person name="Peter M."/>
            <person name="Kohler A."/>
            <person name="Ohm R.A."/>
            <person name="Kuo A."/>
            <person name="Krutzmann J."/>
            <person name="Morin E."/>
            <person name="Arend M."/>
            <person name="Barry K.W."/>
            <person name="Binder M."/>
            <person name="Choi C."/>
            <person name="Clum A."/>
            <person name="Copeland A."/>
            <person name="Grisel N."/>
            <person name="Haridas S."/>
            <person name="Kipfer T."/>
            <person name="LaButti K."/>
            <person name="Lindquist E."/>
            <person name="Lipzen A."/>
            <person name="Maire R."/>
            <person name="Meier B."/>
            <person name="Mihaltcheva S."/>
            <person name="Molinier V."/>
            <person name="Murat C."/>
            <person name="Poggeler S."/>
            <person name="Quandt C.A."/>
            <person name="Sperisen C."/>
            <person name="Tritt A."/>
            <person name="Tisserant E."/>
            <person name="Crous P.W."/>
            <person name="Henrissat B."/>
            <person name="Nehls U."/>
            <person name="Egli S."/>
            <person name="Spatafora J.W."/>
            <person name="Grigoriev I.V."/>
            <person name="Martin F.M."/>
        </authorList>
    </citation>
    <scope>NUCLEOTIDE SEQUENCE [LARGE SCALE GENOMIC DNA]</scope>
    <source>
        <strain evidence="3 4">CBS 207.34</strain>
    </source>
</reference>
<evidence type="ECO:0000256" key="1">
    <source>
        <dbReference type="SAM" id="MobiDB-lite"/>
    </source>
</evidence>
<gene>
    <name evidence="3" type="ORF">AOQ84DRAFT_386213</name>
</gene>
<proteinExistence type="predicted"/>
<feature type="transmembrane region" description="Helical" evidence="2">
    <location>
        <begin position="109"/>
        <end position="129"/>
    </location>
</feature>
<evidence type="ECO:0000313" key="4">
    <source>
        <dbReference type="Proteomes" id="UP000250140"/>
    </source>
</evidence>
<dbReference type="Proteomes" id="UP000250140">
    <property type="component" value="Unassembled WGS sequence"/>
</dbReference>
<evidence type="ECO:0000313" key="3">
    <source>
        <dbReference type="EMBL" id="OCL12309.1"/>
    </source>
</evidence>
<name>A0A8E2F8D7_9PEZI</name>
<feature type="region of interest" description="Disordered" evidence="1">
    <location>
        <begin position="170"/>
        <end position="201"/>
    </location>
</feature>
<keyword evidence="2" id="KW-0812">Transmembrane</keyword>
<keyword evidence="2" id="KW-1133">Transmembrane helix</keyword>
<keyword evidence="2" id="KW-0472">Membrane</keyword>
<feature type="transmembrane region" description="Helical" evidence="2">
    <location>
        <begin position="12"/>
        <end position="31"/>
    </location>
</feature>
<dbReference type="EMBL" id="KV748891">
    <property type="protein sequence ID" value="OCL12309.1"/>
    <property type="molecule type" value="Genomic_DNA"/>
</dbReference>